<accession>A0A1U7HMJ2</accession>
<dbReference type="PROSITE" id="PS00042">
    <property type="entry name" value="HTH_CRP_1"/>
    <property type="match status" value="1"/>
</dbReference>
<dbReference type="InterPro" id="IPR036390">
    <property type="entry name" value="WH_DNA-bd_sf"/>
</dbReference>
<reference evidence="2 3" key="1">
    <citation type="submission" date="2016-11" db="EMBL/GenBank/DDBJ databases">
        <title>Draft Genome Sequences of Nine Cyanobacterial Strains from Diverse Habitats.</title>
        <authorList>
            <person name="Zhu T."/>
            <person name="Hou S."/>
            <person name="Lu X."/>
            <person name="Hess W.R."/>
        </authorList>
    </citation>
    <scope>NUCLEOTIDE SEQUENCE [LARGE SCALE GENOMIC DNA]</scope>
    <source>
        <strain evidence="2 3">NIES-593</strain>
    </source>
</reference>
<dbReference type="CDD" id="cd00092">
    <property type="entry name" value="HTH_CRP"/>
    <property type="match status" value="1"/>
</dbReference>
<dbReference type="EMBL" id="MRCB01000005">
    <property type="protein sequence ID" value="OKH24774.1"/>
    <property type="molecule type" value="Genomic_DNA"/>
</dbReference>
<evidence type="ECO:0000313" key="3">
    <source>
        <dbReference type="Proteomes" id="UP000186868"/>
    </source>
</evidence>
<dbReference type="Pfam" id="PF13545">
    <property type="entry name" value="HTH_Crp_2"/>
    <property type="match status" value="1"/>
</dbReference>
<dbReference type="Gene3D" id="1.10.10.10">
    <property type="entry name" value="Winged helix-like DNA-binding domain superfamily/Winged helix DNA-binding domain"/>
    <property type="match status" value="1"/>
</dbReference>
<dbReference type="PROSITE" id="PS51063">
    <property type="entry name" value="HTH_CRP_2"/>
    <property type="match status" value="1"/>
</dbReference>
<dbReference type="Proteomes" id="UP000186868">
    <property type="component" value="Unassembled WGS sequence"/>
</dbReference>
<dbReference type="OrthoDB" id="5242211at2"/>
<dbReference type="AlphaFoldDB" id="A0A1U7HMJ2"/>
<sequence>MPSSTPSPDPQEFRPFLTWQGIIDWAQSHYRERIFSKDERIPTRPGLLYLVRRGAVRIVGSMQAIQTENPPPSETIEKAFLGFVGAGQPFEIVVQSPFSLQAYAHVEETAVIWMYWQELDNWTHLRREVLEIFRYQHQRKQLWLCLLGQRRTIDRLVGFLKLSIEEYGEPSDRGYCLPYPLTHAQIGSAIGATRVTVTRLMGRLRRQGLISIEGENLICWPNKSAI</sequence>
<feature type="domain" description="HTH crp-type" evidence="1">
    <location>
        <begin position="150"/>
        <end position="224"/>
    </location>
</feature>
<dbReference type="PRINTS" id="PR00034">
    <property type="entry name" value="HTHCRP"/>
</dbReference>
<name>A0A1U7HMJ2_9CYAN</name>
<dbReference type="STRING" id="1921803.NIES593_06015"/>
<dbReference type="RefSeq" id="WP_073598724.1">
    <property type="nucleotide sequence ID" value="NZ_MRCB01000005.1"/>
</dbReference>
<comment type="caution">
    <text evidence="2">The sequence shown here is derived from an EMBL/GenBank/DDBJ whole genome shotgun (WGS) entry which is preliminary data.</text>
</comment>
<evidence type="ECO:0000313" key="2">
    <source>
        <dbReference type="EMBL" id="OKH24774.1"/>
    </source>
</evidence>
<dbReference type="InterPro" id="IPR018335">
    <property type="entry name" value="Tscrpt_reg_HTH_Crp-type_CS"/>
</dbReference>
<dbReference type="SUPFAM" id="SSF46785">
    <property type="entry name" value="Winged helix' DNA-binding domain"/>
    <property type="match status" value="1"/>
</dbReference>
<dbReference type="InterPro" id="IPR036388">
    <property type="entry name" value="WH-like_DNA-bd_sf"/>
</dbReference>
<dbReference type="GO" id="GO:0003700">
    <property type="term" value="F:DNA-binding transcription factor activity"/>
    <property type="evidence" value="ECO:0007669"/>
    <property type="project" value="InterPro"/>
</dbReference>
<evidence type="ECO:0000259" key="1">
    <source>
        <dbReference type="PROSITE" id="PS51063"/>
    </source>
</evidence>
<dbReference type="GO" id="GO:0003677">
    <property type="term" value="F:DNA binding"/>
    <property type="evidence" value="ECO:0007669"/>
    <property type="project" value="InterPro"/>
</dbReference>
<dbReference type="SMART" id="SM00419">
    <property type="entry name" value="HTH_CRP"/>
    <property type="match status" value="1"/>
</dbReference>
<proteinExistence type="predicted"/>
<keyword evidence="3" id="KW-1185">Reference proteome</keyword>
<organism evidence="2 3">
    <name type="scientific">Hydrococcus rivularis NIES-593</name>
    <dbReference type="NCBI Taxonomy" id="1921803"/>
    <lineage>
        <taxon>Bacteria</taxon>
        <taxon>Bacillati</taxon>
        <taxon>Cyanobacteriota</taxon>
        <taxon>Cyanophyceae</taxon>
        <taxon>Pleurocapsales</taxon>
        <taxon>Hydrococcaceae</taxon>
        <taxon>Hydrococcus</taxon>
    </lineage>
</organism>
<dbReference type="InterPro" id="IPR012318">
    <property type="entry name" value="HTH_CRP"/>
</dbReference>
<protein>
    <submittedName>
        <fullName evidence="2">Replication/maintenance protein</fullName>
    </submittedName>
</protein>
<gene>
    <name evidence="2" type="ORF">NIES593_06015</name>
</gene>